<keyword evidence="7 8" id="KW-0472">Membrane</keyword>
<evidence type="ECO:0000256" key="6">
    <source>
        <dbReference type="ARBA" id="ARBA00022989"/>
    </source>
</evidence>
<gene>
    <name evidence="9" type="ORF">J3492_12470</name>
</gene>
<feature type="transmembrane region" description="Helical" evidence="8">
    <location>
        <begin position="192"/>
        <end position="210"/>
    </location>
</feature>
<evidence type="ECO:0000256" key="8">
    <source>
        <dbReference type="RuleBase" id="RU363064"/>
    </source>
</evidence>
<keyword evidence="3 8" id="KW-0813">Transport</keyword>
<keyword evidence="8" id="KW-0997">Cell inner membrane</keyword>
<keyword evidence="5 8" id="KW-0812">Transmembrane</keyword>
<comment type="subcellular location">
    <subcellularLocation>
        <location evidence="8">Cell inner membrane</location>
        <topology evidence="8">Multi-pass membrane protein</topology>
    </subcellularLocation>
    <subcellularLocation>
        <location evidence="1">Cell membrane</location>
        <topology evidence="1">Multi-pass membrane protein</topology>
    </subcellularLocation>
</comment>
<feature type="transmembrane region" description="Helical" evidence="8">
    <location>
        <begin position="439"/>
        <end position="458"/>
    </location>
</feature>
<dbReference type="Proteomes" id="UP000664554">
    <property type="component" value="Unassembled WGS sequence"/>
</dbReference>
<dbReference type="InterPro" id="IPR001463">
    <property type="entry name" value="Na/Ala_symport"/>
</dbReference>
<organism evidence="9 10">
    <name type="scientific">Psychrobacter coccoides</name>
    <dbReference type="NCBI Taxonomy" id="2818440"/>
    <lineage>
        <taxon>Bacteria</taxon>
        <taxon>Pseudomonadati</taxon>
        <taxon>Pseudomonadota</taxon>
        <taxon>Gammaproteobacteria</taxon>
        <taxon>Moraxellales</taxon>
        <taxon>Moraxellaceae</taxon>
        <taxon>Psychrobacter</taxon>
    </lineage>
</organism>
<accession>A0ABS3NRL5</accession>
<feature type="transmembrane region" description="Helical" evidence="8">
    <location>
        <begin position="369"/>
        <end position="390"/>
    </location>
</feature>
<dbReference type="PRINTS" id="PR00175">
    <property type="entry name" value="NAALASMPORT"/>
</dbReference>
<evidence type="ECO:0000256" key="2">
    <source>
        <dbReference type="ARBA" id="ARBA00009261"/>
    </source>
</evidence>
<reference evidence="9 10" key="1">
    <citation type="submission" date="2021-03" db="EMBL/GenBank/DDBJ databases">
        <authorList>
            <person name="Shang D.-D."/>
            <person name="Du Z.-J."/>
            <person name="Chen G.-J."/>
        </authorList>
    </citation>
    <scope>NUCLEOTIDE SEQUENCE [LARGE SCALE GENOMIC DNA]</scope>
    <source>
        <strain evidence="9 10">F1192</strain>
    </source>
</reference>
<feature type="transmembrane region" description="Helical" evidence="8">
    <location>
        <begin position="246"/>
        <end position="269"/>
    </location>
</feature>
<feature type="transmembrane region" description="Helical" evidence="8">
    <location>
        <begin position="219"/>
        <end position="240"/>
    </location>
</feature>
<dbReference type="RefSeq" id="WP_207992371.1">
    <property type="nucleotide sequence ID" value="NZ_JAGBKM010000033.1"/>
</dbReference>
<evidence type="ECO:0000313" key="9">
    <source>
        <dbReference type="EMBL" id="MBO1532013.1"/>
    </source>
</evidence>
<dbReference type="PANTHER" id="PTHR30330:SF7">
    <property type="entry name" value="SODIUM_PROTON-DEPENDENT ALANINE CARRIER PROTEIN YRBD-RELATED"/>
    <property type="match status" value="1"/>
</dbReference>
<feature type="transmembrane region" description="Helical" evidence="8">
    <location>
        <begin position="12"/>
        <end position="35"/>
    </location>
</feature>
<proteinExistence type="inferred from homology"/>
<evidence type="ECO:0000256" key="3">
    <source>
        <dbReference type="ARBA" id="ARBA00022448"/>
    </source>
</evidence>
<dbReference type="Pfam" id="PF01235">
    <property type="entry name" value="Na_Ala_symp"/>
    <property type="match status" value="1"/>
</dbReference>
<comment type="similarity">
    <text evidence="2 8">Belongs to the alanine or glycine:cation symporter (AGCS) (TC 2.A.25) family.</text>
</comment>
<feature type="transmembrane region" description="Helical" evidence="8">
    <location>
        <begin position="411"/>
        <end position="433"/>
    </location>
</feature>
<dbReference type="NCBIfam" id="TIGR00835">
    <property type="entry name" value="agcS"/>
    <property type="match status" value="1"/>
</dbReference>
<evidence type="ECO:0000256" key="7">
    <source>
        <dbReference type="ARBA" id="ARBA00023136"/>
    </source>
</evidence>
<evidence type="ECO:0000256" key="1">
    <source>
        <dbReference type="ARBA" id="ARBA00004651"/>
    </source>
</evidence>
<name>A0ABS3NRL5_9GAMM</name>
<feature type="transmembrane region" description="Helical" evidence="8">
    <location>
        <begin position="141"/>
        <end position="161"/>
    </location>
</feature>
<keyword evidence="4" id="KW-1003">Cell membrane</keyword>
<keyword evidence="10" id="KW-1185">Reference proteome</keyword>
<evidence type="ECO:0000256" key="4">
    <source>
        <dbReference type="ARBA" id="ARBA00022475"/>
    </source>
</evidence>
<evidence type="ECO:0000256" key="5">
    <source>
        <dbReference type="ARBA" id="ARBA00022692"/>
    </source>
</evidence>
<keyword evidence="8" id="KW-0769">Symport</keyword>
<protein>
    <submittedName>
        <fullName evidence="9">Alanine:cation symporter family protein</fullName>
    </submittedName>
</protein>
<dbReference type="PANTHER" id="PTHR30330">
    <property type="entry name" value="AGSS FAMILY TRANSPORTER, SODIUM-ALANINE"/>
    <property type="match status" value="1"/>
</dbReference>
<comment type="caution">
    <text evidence="9">The sequence shown here is derived from an EMBL/GenBank/DDBJ whole genome shotgun (WGS) entry which is preliminary data.</text>
</comment>
<sequence length="521" mass="56104">MEGLVNLANSIIWSPALVYLCLGAGLFYSIMTRFVQVRLFKEMLRLLFRGKPDNDGISSFQALAVSLAGRVGMGNIAGVAAAIGFGGPGAVFWMWVVAFLGASTAYVESTLGQIYKERDVITGEYRGGPAYYFERALGQKWYGILFAIASIIACGVFLPGVQANGVINAVAQVAGEGSAMNFMGMETGTTRLFALAIILTVLGFIIFGGIKRIATFTEYAVPFMALGYILLALLIMFTNFSMIPQVFGMIIGDAFTAQAGFGAAIGWGVKRGIYSNEAGQGTGPHAASAAAVDHPAQQGLVQAFSVYVDTLLVCSATAFMILSTGMYNIQGKLADGQFLVQNVAADVEINSPSFTQMAMESVYGNFGDTFIAVAVFFFAFTTILAYYYIAEVNISFLTRSMGKGASRMGQFVVKVVIMFMVAYGALNSSGFIWGLGDVGVGLMAWLNIVGIIIIFFVARPAIDILRDYEAQLKAGGGTSYNRFVFDPKKFGIKNATYWEERHELQQQGLLKDDALTKEPKV</sequence>
<feature type="transmembrane region" description="Helical" evidence="8">
    <location>
        <begin position="306"/>
        <end position="329"/>
    </location>
</feature>
<feature type="transmembrane region" description="Helical" evidence="8">
    <location>
        <begin position="90"/>
        <end position="107"/>
    </location>
</feature>
<dbReference type="PROSITE" id="PS00873">
    <property type="entry name" value="NA_ALANINE_SYMP"/>
    <property type="match status" value="1"/>
</dbReference>
<dbReference type="EMBL" id="JAGBKM010000033">
    <property type="protein sequence ID" value="MBO1532013.1"/>
    <property type="molecule type" value="Genomic_DNA"/>
</dbReference>
<evidence type="ECO:0000313" key="10">
    <source>
        <dbReference type="Proteomes" id="UP000664554"/>
    </source>
</evidence>
<keyword evidence="6 8" id="KW-1133">Transmembrane helix</keyword>
<feature type="transmembrane region" description="Helical" evidence="8">
    <location>
        <begin position="56"/>
        <end position="84"/>
    </location>
</feature>